<dbReference type="GO" id="GO:0071949">
    <property type="term" value="F:FAD binding"/>
    <property type="evidence" value="ECO:0007669"/>
    <property type="project" value="InterPro"/>
</dbReference>
<gene>
    <name evidence="2" type="ORF">GCM10011425_37760</name>
</gene>
<comment type="caution">
    <text evidence="2">The sequence shown here is derived from an EMBL/GenBank/DDBJ whole genome shotgun (WGS) entry which is preliminary data.</text>
</comment>
<evidence type="ECO:0000259" key="1">
    <source>
        <dbReference type="Pfam" id="PF01494"/>
    </source>
</evidence>
<sequence length="375" mass="42458">MNDVIIVGGGLAGLFNALLMNRAGLQVTVIEKKSYPFHRVCGEYISNEVLPFLHELDIDVHQLGASHITRLEITATSGAKFAQALDLGGFGISRYKLDDFLYHKCRSEGVNFMLDTRVDDIQFVNDAFEVVLPDDKLTAPLVIGAFGKRSNLDNRLRRDFFYRRSPYVGIKIHANIDFPDDLIQLNSFKNGYCGVSKIEDNRYCICSLAHRDDLREQTSLEALQENIINCNPYQKEIFRNAEWLMDKPEVINEISFEKKQPVENHIFMSGDTAGMIAPLCGNGMTMAIHSAKILSAIITQHYRQGQPLTAPKRAALEQAYVTAWNKQFARRLWVGRQMQNVFGNNQLMHAAVKTLNNLPRLAGWLVKQTHGKPWS</sequence>
<dbReference type="PANTHER" id="PTHR42685">
    <property type="entry name" value="GERANYLGERANYL DIPHOSPHATE REDUCTASE"/>
    <property type="match status" value="1"/>
</dbReference>
<organism evidence="2 3">
    <name type="scientific">Mucilaginibacter galii</name>
    <dbReference type="NCBI Taxonomy" id="2005073"/>
    <lineage>
        <taxon>Bacteria</taxon>
        <taxon>Pseudomonadati</taxon>
        <taxon>Bacteroidota</taxon>
        <taxon>Sphingobacteriia</taxon>
        <taxon>Sphingobacteriales</taxon>
        <taxon>Sphingobacteriaceae</taxon>
        <taxon>Mucilaginibacter</taxon>
    </lineage>
</organism>
<feature type="domain" description="FAD-binding" evidence="1">
    <location>
        <begin position="3"/>
        <end position="305"/>
    </location>
</feature>
<proteinExistence type="predicted"/>
<dbReference type="InterPro" id="IPR002938">
    <property type="entry name" value="FAD-bd"/>
</dbReference>
<dbReference type="EMBL" id="BMDO01000014">
    <property type="protein sequence ID" value="GGI52564.1"/>
    <property type="molecule type" value="Genomic_DNA"/>
</dbReference>
<dbReference type="InterPro" id="IPR036188">
    <property type="entry name" value="FAD/NAD-bd_sf"/>
</dbReference>
<dbReference type="Gene3D" id="3.50.50.60">
    <property type="entry name" value="FAD/NAD(P)-binding domain"/>
    <property type="match status" value="1"/>
</dbReference>
<accession>A0A917N3J2</accession>
<dbReference type="PRINTS" id="PR00420">
    <property type="entry name" value="RNGMNOXGNASE"/>
</dbReference>
<dbReference type="AlphaFoldDB" id="A0A917N3J2"/>
<evidence type="ECO:0000313" key="3">
    <source>
        <dbReference type="Proteomes" id="UP000662074"/>
    </source>
</evidence>
<dbReference type="SUPFAM" id="SSF51905">
    <property type="entry name" value="FAD/NAD(P)-binding domain"/>
    <property type="match status" value="1"/>
</dbReference>
<dbReference type="InterPro" id="IPR050407">
    <property type="entry name" value="Geranylgeranyl_reductase"/>
</dbReference>
<protein>
    <submittedName>
        <fullName evidence="2">FAD-dependent oxidoreductase</fullName>
    </submittedName>
</protein>
<dbReference type="RefSeq" id="WP_188418676.1">
    <property type="nucleotide sequence ID" value="NZ_BMDO01000014.1"/>
</dbReference>
<dbReference type="PANTHER" id="PTHR42685:SF22">
    <property type="entry name" value="CONDITIONED MEDIUM FACTOR RECEPTOR 1"/>
    <property type="match status" value="1"/>
</dbReference>
<dbReference type="Pfam" id="PF01494">
    <property type="entry name" value="FAD_binding_3"/>
    <property type="match status" value="1"/>
</dbReference>
<keyword evidence="3" id="KW-1185">Reference proteome</keyword>
<reference evidence="2" key="1">
    <citation type="journal article" date="2014" name="Int. J. Syst. Evol. Microbiol.">
        <title>Complete genome sequence of Corynebacterium casei LMG S-19264T (=DSM 44701T), isolated from a smear-ripened cheese.</title>
        <authorList>
            <consortium name="US DOE Joint Genome Institute (JGI-PGF)"/>
            <person name="Walter F."/>
            <person name="Albersmeier A."/>
            <person name="Kalinowski J."/>
            <person name="Ruckert C."/>
        </authorList>
    </citation>
    <scope>NUCLEOTIDE SEQUENCE</scope>
    <source>
        <strain evidence="2">CCM 8711</strain>
    </source>
</reference>
<name>A0A917N3J2_9SPHI</name>
<evidence type="ECO:0000313" key="2">
    <source>
        <dbReference type="EMBL" id="GGI52564.1"/>
    </source>
</evidence>
<dbReference type="Proteomes" id="UP000662074">
    <property type="component" value="Unassembled WGS sequence"/>
</dbReference>
<reference evidence="2" key="2">
    <citation type="submission" date="2020-09" db="EMBL/GenBank/DDBJ databases">
        <authorList>
            <person name="Sun Q."/>
            <person name="Sedlacek I."/>
        </authorList>
    </citation>
    <scope>NUCLEOTIDE SEQUENCE</scope>
    <source>
        <strain evidence="2">CCM 8711</strain>
    </source>
</reference>